<evidence type="ECO:0000313" key="5">
    <source>
        <dbReference type="Proteomes" id="UP000502996"/>
    </source>
</evidence>
<evidence type="ECO:0000259" key="3">
    <source>
        <dbReference type="Pfam" id="PF11887"/>
    </source>
</evidence>
<proteinExistence type="predicted"/>
<feature type="compositionally biased region" description="Low complexity" evidence="1">
    <location>
        <begin position="365"/>
        <end position="374"/>
    </location>
</feature>
<dbReference type="EMBL" id="CP049257">
    <property type="protein sequence ID" value="QIG45871.1"/>
    <property type="molecule type" value="Genomic_DNA"/>
</dbReference>
<dbReference type="Pfam" id="PF11887">
    <property type="entry name" value="Mce4_CUP1"/>
    <property type="match status" value="1"/>
</dbReference>
<dbReference type="PANTHER" id="PTHR33371:SF17">
    <property type="entry name" value="MCE-FAMILY PROTEIN MCE1B"/>
    <property type="match status" value="1"/>
</dbReference>
<feature type="compositionally biased region" description="Polar residues" evidence="1">
    <location>
        <begin position="105"/>
        <end position="120"/>
    </location>
</feature>
<sequence length="381" mass="40782">MGNFGFGDSTTYRAVFSSASMLEKGDDVRVAGVSVGEVRKVEHYHRTQALVTFRVKADVPLTTTSRAEIRFLNLVGDRYLALEAGDANGDALPESMGVGDDPATATGSAATRAVSTTPRPTGQRLEDGDTLPVSQTSPALDLTTLFNGFQPLFQALKPDQVNQLSMNLIQVLQGEGGTIQELLTHTASLTSTLADRDQLIGQVITNLTGTLDTVNQRHEELNTLVTQLQRWMAGLARDRTTIGSSLDDISDLTVVVADLLREGRPLVRSDVVKLKKLAELLNEPANQQQVVELLDRLPESMTDQTRTGTYGSWYNYYVCGFSGRITLPGNLGSIPGLQQVLDSVANLNFHSTAPRCNGAPETPSDDSGTGTDGSTDGGGGQ</sequence>
<reference evidence="4 5" key="1">
    <citation type="submission" date="2020-02" db="EMBL/GenBank/DDBJ databases">
        <title>Full genome sequence of Nocardioides sp. R-3366.</title>
        <authorList>
            <person name="Im W.-T."/>
        </authorList>
    </citation>
    <scope>NUCLEOTIDE SEQUENCE [LARGE SCALE GENOMIC DNA]</scope>
    <source>
        <strain evidence="4 5">R-3366</strain>
    </source>
</reference>
<organism evidence="4 5">
    <name type="scientific">Nocardioides anomalus</name>
    <dbReference type="NCBI Taxonomy" id="2712223"/>
    <lineage>
        <taxon>Bacteria</taxon>
        <taxon>Bacillati</taxon>
        <taxon>Actinomycetota</taxon>
        <taxon>Actinomycetes</taxon>
        <taxon>Propionibacteriales</taxon>
        <taxon>Nocardioidaceae</taxon>
        <taxon>Nocardioides</taxon>
    </lineage>
</organism>
<evidence type="ECO:0000256" key="1">
    <source>
        <dbReference type="SAM" id="MobiDB-lite"/>
    </source>
</evidence>
<dbReference type="PANTHER" id="PTHR33371">
    <property type="entry name" value="INTERMEMBRANE PHOSPHOLIPID TRANSPORT SYSTEM BINDING PROTEIN MLAD-RELATED"/>
    <property type="match status" value="1"/>
</dbReference>
<dbReference type="InterPro" id="IPR024516">
    <property type="entry name" value="Mce_C"/>
</dbReference>
<dbReference type="GO" id="GO:0005576">
    <property type="term" value="C:extracellular region"/>
    <property type="evidence" value="ECO:0007669"/>
    <property type="project" value="TreeGrafter"/>
</dbReference>
<feature type="region of interest" description="Disordered" evidence="1">
    <location>
        <begin position="352"/>
        <end position="381"/>
    </location>
</feature>
<protein>
    <submittedName>
        <fullName evidence="4">MCE family protein</fullName>
    </submittedName>
</protein>
<feature type="region of interest" description="Disordered" evidence="1">
    <location>
        <begin position="92"/>
        <end position="133"/>
    </location>
</feature>
<dbReference type="Pfam" id="PF02470">
    <property type="entry name" value="MlaD"/>
    <property type="match status" value="1"/>
</dbReference>
<evidence type="ECO:0000313" key="4">
    <source>
        <dbReference type="EMBL" id="QIG45871.1"/>
    </source>
</evidence>
<dbReference type="InterPro" id="IPR052336">
    <property type="entry name" value="MlaD_Phospholipid_Transporter"/>
</dbReference>
<feature type="domain" description="Mce/MlaD" evidence="2">
    <location>
        <begin position="9"/>
        <end position="85"/>
    </location>
</feature>
<gene>
    <name evidence="4" type="ORF">G5V58_09510</name>
</gene>
<dbReference type="KEGG" id="nano:G5V58_09510"/>
<feature type="domain" description="Mammalian cell entry C-terminal" evidence="3">
    <location>
        <begin position="122"/>
        <end position="328"/>
    </location>
</feature>
<dbReference type="InterPro" id="IPR003399">
    <property type="entry name" value="Mce/MlaD"/>
</dbReference>
<keyword evidence="5" id="KW-1185">Reference proteome</keyword>
<name>A0A6G6WKK9_9ACTN</name>
<dbReference type="AlphaFoldDB" id="A0A6G6WKK9"/>
<evidence type="ECO:0000259" key="2">
    <source>
        <dbReference type="Pfam" id="PF02470"/>
    </source>
</evidence>
<accession>A0A6G6WKK9</accession>
<dbReference type="Proteomes" id="UP000502996">
    <property type="component" value="Chromosome"/>
</dbReference>
<dbReference type="GO" id="GO:0051701">
    <property type="term" value="P:biological process involved in interaction with host"/>
    <property type="evidence" value="ECO:0007669"/>
    <property type="project" value="TreeGrafter"/>
</dbReference>